<reference evidence="8 9" key="1">
    <citation type="journal article" date="2017" name="Mycologia">
        <title>Bifiguratus adelaidae, gen. et sp. nov., a new member of Mucoromycotina in endophytic and soil-dwelling habitats.</title>
        <authorList>
            <person name="Torres-Cruz T.J."/>
            <person name="Billingsley Tobias T.L."/>
            <person name="Almatruk M."/>
            <person name="Hesse C."/>
            <person name="Kuske C.R."/>
            <person name="Desiro A."/>
            <person name="Benucci G.M."/>
            <person name="Bonito G."/>
            <person name="Stajich J.E."/>
            <person name="Dunlap C."/>
            <person name="Arnold A.E."/>
            <person name="Porras-Alfaro A."/>
        </authorList>
    </citation>
    <scope>NUCLEOTIDE SEQUENCE [LARGE SCALE GENOMIC DNA]</scope>
    <source>
        <strain evidence="8 9">AZ0501</strain>
    </source>
</reference>
<dbReference type="InterPro" id="IPR007867">
    <property type="entry name" value="GMC_OxRtase_C"/>
</dbReference>
<sequence>MDSRSAAWSIGLAAAIAGFAVYTSQRKEQSSISTDIDVLANGEKAYDYVIVGGGTAGCVLARRLSEDLSVTVLLIEAGGSDEAPEVKIPVSYGKTFKSKRDWEFYTEPELTSGNRKHLWPRGKMMGGCSSNNAMMYHRGPASDFDQWAEMTDDPAWSFERVLPYFKRSEGFFPPNYPPMAKASPDSGMHGYKGPWKVSYSYLHPICEGFVKACQTAGLRLNNDFNGRYGTLGVGRIQTFIDQEAVRSNTSRAYLGHKAIQNRKNLTVITNVIVSKILLAKLGGEPKAVGVQCLRASQDPVTILAKHEVILCAGAIQSPQLLMLSGIGPKDKLEKHGIQTQCHLSGVGENLYDHLGINVIFRTQPGIATLDMMESPFKLPGLLYNYYRNRTGPLTSNIGECAAFLRLEDMDQSSASALLSHPSYVELASSRNSPHLEIISCPLYTRNHLGLDAFPNLARRRYVTFPILLLNPRSTGRMELRSSNIQDKPVIYANYLSSEQDVQTIVEGIKWVRYMVKEDKQFESQYLDGEELPGPNVIDDSALETYCREQCATYYHPVGTCKMGKTDDPTSVVDSQLRVIGVDRLRVVDASIFPKITAGHTCAPTIMIAERAADLILAARNSRMSSHLDYSYVLP</sequence>
<evidence type="ECO:0000256" key="5">
    <source>
        <dbReference type="PIRSR" id="PIRSR000137-1"/>
    </source>
</evidence>
<dbReference type="SUPFAM" id="SSF54373">
    <property type="entry name" value="FAD-linked reductases, C-terminal domain"/>
    <property type="match status" value="1"/>
</dbReference>
<feature type="binding site" evidence="6">
    <location>
        <position position="553"/>
    </location>
    <ligand>
        <name>substrate</name>
    </ligand>
</feature>
<accession>A0A261Y7V7</accession>
<gene>
    <name evidence="8" type="ORF">BZG36_00367</name>
</gene>
<dbReference type="AlphaFoldDB" id="A0A261Y7V7"/>
<dbReference type="Pfam" id="PF00732">
    <property type="entry name" value="GMC_oxred_N"/>
    <property type="match status" value="1"/>
</dbReference>
<dbReference type="Proteomes" id="UP000242875">
    <property type="component" value="Unassembled WGS sequence"/>
</dbReference>
<dbReference type="Pfam" id="PF05199">
    <property type="entry name" value="GMC_oxred_C"/>
    <property type="match status" value="1"/>
</dbReference>
<keyword evidence="4 6" id="KW-0274">FAD</keyword>
<name>A0A261Y7V7_9FUNG</name>
<feature type="active site" description="Proton acceptor" evidence="5">
    <location>
        <position position="599"/>
    </location>
</feature>
<dbReference type="PIRSF" id="PIRSF000137">
    <property type="entry name" value="Alcohol_oxidase"/>
    <property type="match status" value="1"/>
</dbReference>
<evidence type="ECO:0000313" key="9">
    <source>
        <dbReference type="Proteomes" id="UP000242875"/>
    </source>
</evidence>
<evidence type="ECO:0000256" key="4">
    <source>
        <dbReference type="ARBA" id="ARBA00022827"/>
    </source>
</evidence>
<evidence type="ECO:0000313" key="8">
    <source>
        <dbReference type="EMBL" id="OZJ06716.1"/>
    </source>
</evidence>
<organism evidence="8 9">
    <name type="scientific">Bifiguratus adelaidae</name>
    <dbReference type="NCBI Taxonomy" id="1938954"/>
    <lineage>
        <taxon>Eukaryota</taxon>
        <taxon>Fungi</taxon>
        <taxon>Fungi incertae sedis</taxon>
        <taxon>Mucoromycota</taxon>
        <taxon>Mucoromycotina</taxon>
        <taxon>Endogonomycetes</taxon>
        <taxon>Endogonales</taxon>
        <taxon>Endogonales incertae sedis</taxon>
        <taxon>Bifiguratus</taxon>
    </lineage>
</organism>
<evidence type="ECO:0000256" key="2">
    <source>
        <dbReference type="ARBA" id="ARBA00010790"/>
    </source>
</evidence>
<dbReference type="InterPro" id="IPR000172">
    <property type="entry name" value="GMC_OxRdtase_N"/>
</dbReference>
<dbReference type="SUPFAM" id="SSF51905">
    <property type="entry name" value="FAD/NAD(P)-binding domain"/>
    <property type="match status" value="1"/>
</dbReference>
<keyword evidence="9" id="KW-1185">Reference proteome</keyword>
<evidence type="ECO:0000259" key="7">
    <source>
        <dbReference type="PROSITE" id="PS00624"/>
    </source>
</evidence>
<evidence type="ECO:0000256" key="3">
    <source>
        <dbReference type="ARBA" id="ARBA00022630"/>
    </source>
</evidence>
<dbReference type="Gene3D" id="3.50.50.60">
    <property type="entry name" value="FAD/NAD(P)-binding domain"/>
    <property type="match status" value="1"/>
</dbReference>
<comment type="cofactor">
    <cofactor evidence="1 6">
        <name>FAD</name>
        <dbReference type="ChEBI" id="CHEBI:57692"/>
    </cofactor>
</comment>
<evidence type="ECO:0000256" key="6">
    <source>
        <dbReference type="PIRSR" id="PIRSR000137-2"/>
    </source>
</evidence>
<evidence type="ECO:0000256" key="1">
    <source>
        <dbReference type="ARBA" id="ARBA00001974"/>
    </source>
</evidence>
<dbReference type="PANTHER" id="PTHR11552">
    <property type="entry name" value="GLUCOSE-METHANOL-CHOLINE GMC OXIDOREDUCTASE"/>
    <property type="match status" value="1"/>
</dbReference>
<dbReference type="GO" id="GO:0050660">
    <property type="term" value="F:flavin adenine dinucleotide binding"/>
    <property type="evidence" value="ECO:0007669"/>
    <property type="project" value="InterPro"/>
</dbReference>
<protein>
    <recommendedName>
        <fullName evidence="7">Glucose-methanol-choline oxidoreductase N-terminal domain-containing protein</fullName>
    </recommendedName>
</protein>
<dbReference type="InterPro" id="IPR036188">
    <property type="entry name" value="FAD/NAD-bd_sf"/>
</dbReference>
<dbReference type="InterPro" id="IPR012132">
    <property type="entry name" value="GMC_OxRdtase"/>
</dbReference>
<comment type="similarity">
    <text evidence="2">Belongs to the GMC oxidoreductase family.</text>
</comment>
<dbReference type="PROSITE" id="PS00624">
    <property type="entry name" value="GMC_OXRED_2"/>
    <property type="match status" value="1"/>
</dbReference>
<feature type="domain" description="Glucose-methanol-choline oxidoreductase N-terminal" evidence="7">
    <location>
        <begin position="313"/>
        <end position="327"/>
    </location>
</feature>
<keyword evidence="3" id="KW-0285">Flavoprotein</keyword>
<dbReference type="Gene3D" id="3.30.560.10">
    <property type="entry name" value="Glucose Oxidase, domain 3"/>
    <property type="match status" value="1"/>
</dbReference>
<proteinExistence type="inferred from homology"/>
<feature type="binding site" evidence="6">
    <location>
        <position position="273"/>
    </location>
    <ligand>
        <name>FAD</name>
        <dbReference type="ChEBI" id="CHEBI:57692"/>
    </ligand>
</feature>
<dbReference type="PANTHER" id="PTHR11552:SF147">
    <property type="entry name" value="CHOLINE DEHYDROGENASE, MITOCHONDRIAL"/>
    <property type="match status" value="1"/>
</dbReference>
<feature type="active site" description="Proton donor" evidence="5">
    <location>
        <position position="555"/>
    </location>
</feature>
<dbReference type="OrthoDB" id="269227at2759"/>
<comment type="caution">
    <text evidence="8">The sequence shown here is derived from an EMBL/GenBank/DDBJ whole genome shotgun (WGS) entry which is preliminary data.</text>
</comment>
<dbReference type="GO" id="GO:0016614">
    <property type="term" value="F:oxidoreductase activity, acting on CH-OH group of donors"/>
    <property type="evidence" value="ECO:0007669"/>
    <property type="project" value="InterPro"/>
</dbReference>
<dbReference type="EMBL" id="MVBO01000002">
    <property type="protein sequence ID" value="OZJ06716.1"/>
    <property type="molecule type" value="Genomic_DNA"/>
</dbReference>